<name>A0ABQ6YHL7_9NOCA</name>
<dbReference type="Proteomes" id="UP000798951">
    <property type="component" value="Unassembled WGS sequence"/>
</dbReference>
<proteinExistence type="predicted"/>
<dbReference type="RefSeq" id="WP_067986488.1">
    <property type="nucleotide sequence ID" value="NZ_VMSD01000008.1"/>
</dbReference>
<organism evidence="2 3">
    <name type="scientific">Nocardia caishijiensis</name>
    <dbReference type="NCBI Taxonomy" id="184756"/>
    <lineage>
        <taxon>Bacteria</taxon>
        <taxon>Bacillati</taxon>
        <taxon>Actinomycetota</taxon>
        <taxon>Actinomycetes</taxon>
        <taxon>Mycobacteriales</taxon>
        <taxon>Nocardiaceae</taxon>
        <taxon>Nocardia</taxon>
    </lineage>
</organism>
<reference evidence="2 3" key="1">
    <citation type="submission" date="2019-07" db="EMBL/GenBank/DDBJ databases">
        <title>Genomic Encyclopedia of Type Strains, Phase IV (KMG-IV): sequencing the most valuable type-strain genomes for metagenomic binning, comparative biology and taxonomic classification.</title>
        <authorList>
            <person name="Goeker M."/>
        </authorList>
    </citation>
    <scope>NUCLEOTIDE SEQUENCE [LARGE SCALE GENOMIC DNA]</scope>
    <source>
        <strain evidence="2 3">DSM 44831</strain>
    </source>
</reference>
<sequence length="401" mass="41407">MSSSFISFDLVGATVDAASSAAARAARERAELDAARSRWRRLAARLEIHAHQCASVGAPELVVSVNGIPPGDARDVDAACAAVESRLSDAAARVAALLQQRRRAEVDAGLSAALADLARRESAAVATGSAPAAPGQATRSADSAADAAARGARVEQLLASLLEGDPALVAAGAEILRTTDPARARLLLSDLSRRVRTANLATEAMRATTAAIAELRADTADLADPTPVSVLLDHAESAASPGTAAALLDRATALAERARAAERPRPELAFVLESVTAAFTDLGYTVDPVTVVAPGSVLVNRPGATQHAVLAQVEGDEISLRTVRTSSGTRPDDDRAQDSALCGDIDRIATRLRARGVTPGRIRRAPAGITALPVIPRTDPSTATPKAKHVRRTSGTERSAE</sequence>
<evidence type="ECO:0008006" key="4">
    <source>
        <dbReference type="Google" id="ProtNLM"/>
    </source>
</evidence>
<feature type="region of interest" description="Disordered" evidence="1">
    <location>
        <begin position="374"/>
        <end position="401"/>
    </location>
</feature>
<evidence type="ECO:0000313" key="3">
    <source>
        <dbReference type="Proteomes" id="UP000798951"/>
    </source>
</evidence>
<accession>A0ABQ6YHL7</accession>
<keyword evidence="3" id="KW-1185">Reference proteome</keyword>
<evidence type="ECO:0000313" key="2">
    <source>
        <dbReference type="EMBL" id="KAF0845279.1"/>
    </source>
</evidence>
<gene>
    <name evidence="2" type="ORF">FNL39_10887</name>
</gene>
<evidence type="ECO:0000256" key="1">
    <source>
        <dbReference type="SAM" id="MobiDB-lite"/>
    </source>
</evidence>
<comment type="caution">
    <text evidence="2">The sequence shown here is derived from an EMBL/GenBank/DDBJ whole genome shotgun (WGS) entry which is preliminary data.</text>
</comment>
<protein>
    <recommendedName>
        <fullName evidence="4">Flagellar hook-length control protein FliK</fullName>
    </recommendedName>
</protein>
<dbReference type="EMBL" id="VMSD01000008">
    <property type="protein sequence ID" value="KAF0845279.1"/>
    <property type="molecule type" value="Genomic_DNA"/>
</dbReference>